<dbReference type="EMBL" id="JAODUO010001681">
    <property type="protein sequence ID" value="KAK2159906.1"/>
    <property type="molecule type" value="Genomic_DNA"/>
</dbReference>
<evidence type="ECO:0000259" key="2">
    <source>
        <dbReference type="Pfam" id="PF24748"/>
    </source>
</evidence>
<reference evidence="3" key="1">
    <citation type="journal article" date="2023" name="Mol. Biol. Evol.">
        <title>Third-Generation Sequencing Reveals the Adaptive Role of the Epigenome in Three Deep-Sea Polychaetes.</title>
        <authorList>
            <person name="Perez M."/>
            <person name="Aroh O."/>
            <person name="Sun Y."/>
            <person name="Lan Y."/>
            <person name="Juniper S.K."/>
            <person name="Young C.R."/>
            <person name="Angers B."/>
            <person name="Qian P.Y."/>
        </authorList>
    </citation>
    <scope>NUCLEOTIDE SEQUENCE</scope>
    <source>
        <strain evidence="3">R07B-5</strain>
    </source>
</reference>
<evidence type="ECO:0000313" key="4">
    <source>
        <dbReference type="Proteomes" id="UP001209878"/>
    </source>
</evidence>
<accession>A0AAD9JW48</accession>
<dbReference type="InterPro" id="IPR056601">
    <property type="entry name" value="Galaxin_dom"/>
</dbReference>
<organism evidence="3 4">
    <name type="scientific">Ridgeia piscesae</name>
    <name type="common">Tubeworm</name>
    <dbReference type="NCBI Taxonomy" id="27915"/>
    <lineage>
        <taxon>Eukaryota</taxon>
        <taxon>Metazoa</taxon>
        <taxon>Spiralia</taxon>
        <taxon>Lophotrochozoa</taxon>
        <taxon>Annelida</taxon>
        <taxon>Polychaeta</taxon>
        <taxon>Sedentaria</taxon>
        <taxon>Canalipalpata</taxon>
        <taxon>Sabellida</taxon>
        <taxon>Siboglinidae</taxon>
        <taxon>Ridgeia</taxon>
    </lineage>
</organism>
<proteinExistence type="predicted"/>
<gene>
    <name evidence="3" type="ORF">NP493_1682g00027</name>
</gene>
<feature type="chain" id="PRO_5041914522" description="Galaxin-like repeats domain-containing protein" evidence="1">
    <location>
        <begin position="31"/>
        <end position="122"/>
    </location>
</feature>
<comment type="caution">
    <text evidence="3">The sequence shown here is derived from an EMBL/GenBank/DDBJ whole genome shotgun (WGS) entry which is preliminary data.</text>
</comment>
<evidence type="ECO:0000256" key="1">
    <source>
        <dbReference type="SAM" id="SignalP"/>
    </source>
</evidence>
<feature type="signal peptide" evidence="1">
    <location>
        <begin position="1"/>
        <end position="30"/>
    </location>
</feature>
<feature type="domain" description="Galaxin-like repeats" evidence="2">
    <location>
        <begin position="37"/>
        <end position="116"/>
    </location>
</feature>
<dbReference type="Pfam" id="PF24748">
    <property type="entry name" value="Galaxin_repeat"/>
    <property type="match status" value="1"/>
</dbReference>
<name>A0AAD9JW48_RIDPI</name>
<evidence type="ECO:0000313" key="3">
    <source>
        <dbReference type="EMBL" id="KAK2159906.1"/>
    </source>
</evidence>
<keyword evidence="1" id="KW-0732">Signal</keyword>
<dbReference type="Proteomes" id="UP001209878">
    <property type="component" value="Unassembled WGS sequence"/>
</dbReference>
<protein>
    <recommendedName>
        <fullName evidence="2">Galaxin-like repeats domain-containing protein</fullName>
    </recommendedName>
</protein>
<sequence>MAADREKERQYKFVVLVLVVTVCFHAGVEAFPGWIKCGGGQIPAFLFRCCGGIPYDATHMDGRSCCGKHTYFMEKEVCCDEVIVKRIEGKNCCGKVLYEQATERCCKDQVVAKTAGNASDEC</sequence>
<dbReference type="AlphaFoldDB" id="A0AAD9JW48"/>
<keyword evidence="4" id="KW-1185">Reference proteome</keyword>